<dbReference type="Ensembl" id="ENSHHUT00000019664.1">
    <property type="protein sequence ID" value="ENSHHUP00000018982.1"/>
    <property type="gene ID" value="ENSHHUG00000011832.1"/>
</dbReference>
<feature type="compositionally biased region" description="Polar residues" evidence="1">
    <location>
        <begin position="132"/>
        <end position="145"/>
    </location>
</feature>
<dbReference type="GO" id="GO:0008285">
    <property type="term" value="P:negative regulation of cell population proliferation"/>
    <property type="evidence" value="ECO:0007669"/>
    <property type="project" value="InterPro"/>
</dbReference>
<protein>
    <submittedName>
        <fullName evidence="2">Uncharacterized protein</fullName>
    </submittedName>
</protein>
<dbReference type="Proteomes" id="UP000314982">
    <property type="component" value="Unassembled WGS sequence"/>
</dbReference>
<name>A0A4W5KQY8_9TELE</name>
<reference evidence="2" key="2">
    <citation type="submission" date="2025-08" db="UniProtKB">
        <authorList>
            <consortium name="Ensembl"/>
        </authorList>
    </citation>
    <scope>IDENTIFICATION</scope>
</reference>
<sequence length="183" mass="20354">MQMTVMGCPLYFQMIGPQTDRQNQGPIIRFGTHVSGGDTVSRSLRLNNTSPYGKISAHWTPQTSSCQMEGTPLVKCEHIIAVCFMSDIRMDWESYNVDQEDRKLLDVVVAYGDAFPLKDADGNEVVGGGAMSNDTPPTWDQSHTPSTEGTSSSLKSKSVSGWRHLSFMFIYFISPLFNQVVLY</sequence>
<dbReference type="AlphaFoldDB" id="A0A4W5KQY8"/>
<reference evidence="3" key="1">
    <citation type="submission" date="2018-06" db="EMBL/GenBank/DDBJ databases">
        <title>Genome assembly of Danube salmon.</title>
        <authorList>
            <person name="Macqueen D.J."/>
            <person name="Gundappa M.K."/>
        </authorList>
    </citation>
    <scope>NUCLEOTIDE SEQUENCE [LARGE SCALE GENOMIC DNA]</scope>
</reference>
<organism evidence="2 3">
    <name type="scientific">Hucho hucho</name>
    <name type="common">huchen</name>
    <dbReference type="NCBI Taxonomy" id="62062"/>
    <lineage>
        <taxon>Eukaryota</taxon>
        <taxon>Metazoa</taxon>
        <taxon>Chordata</taxon>
        <taxon>Craniata</taxon>
        <taxon>Vertebrata</taxon>
        <taxon>Euteleostomi</taxon>
        <taxon>Actinopterygii</taxon>
        <taxon>Neopterygii</taxon>
        <taxon>Teleostei</taxon>
        <taxon>Protacanthopterygii</taxon>
        <taxon>Salmoniformes</taxon>
        <taxon>Salmonidae</taxon>
        <taxon>Salmoninae</taxon>
        <taxon>Hucho</taxon>
    </lineage>
</organism>
<dbReference type="GO" id="GO:0005737">
    <property type="term" value="C:cytoplasm"/>
    <property type="evidence" value="ECO:0007669"/>
    <property type="project" value="TreeGrafter"/>
</dbReference>
<feature type="region of interest" description="Disordered" evidence="1">
    <location>
        <begin position="125"/>
        <end position="155"/>
    </location>
</feature>
<dbReference type="GeneTree" id="ENSGT00390000006098"/>
<dbReference type="PANTHER" id="PTHR46348">
    <property type="entry name" value="DELETED IN LUNG AND ESOPHAGEAL CANCER PROTEIN 1"/>
    <property type="match status" value="1"/>
</dbReference>
<evidence type="ECO:0000313" key="3">
    <source>
        <dbReference type="Proteomes" id="UP000314982"/>
    </source>
</evidence>
<reference evidence="2" key="3">
    <citation type="submission" date="2025-09" db="UniProtKB">
        <authorList>
            <consortium name="Ensembl"/>
        </authorList>
    </citation>
    <scope>IDENTIFICATION</scope>
</reference>
<accession>A0A4W5KQY8</accession>
<dbReference type="PANTHER" id="PTHR46348:SF1">
    <property type="entry name" value="DELETED IN LUNG AND ESOPHAGEAL CANCER PROTEIN 1"/>
    <property type="match status" value="1"/>
</dbReference>
<evidence type="ECO:0000313" key="2">
    <source>
        <dbReference type="Ensembl" id="ENSHHUP00000018982.1"/>
    </source>
</evidence>
<dbReference type="GO" id="GO:0015631">
    <property type="term" value="F:tubulin binding"/>
    <property type="evidence" value="ECO:0007669"/>
    <property type="project" value="TreeGrafter"/>
</dbReference>
<proteinExistence type="predicted"/>
<keyword evidence="3" id="KW-1185">Reference proteome</keyword>
<dbReference type="GO" id="GO:0005929">
    <property type="term" value="C:cilium"/>
    <property type="evidence" value="ECO:0007669"/>
    <property type="project" value="TreeGrafter"/>
</dbReference>
<dbReference type="InterPro" id="IPR033304">
    <property type="entry name" value="DLEC1"/>
</dbReference>
<dbReference type="STRING" id="62062.ENSHHUP00000018982"/>
<feature type="compositionally biased region" description="Low complexity" evidence="1">
    <location>
        <begin position="146"/>
        <end position="155"/>
    </location>
</feature>
<evidence type="ECO:0000256" key="1">
    <source>
        <dbReference type="SAM" id="MobiDB-lite"/>
    </source>
</evidence>